<proteinExistence type="predicted"/>
<gene>
    <name evidence="1" type="ORF">CDL15_Pgr001188</name>
</gene>
<name>A0A218WJR5_PUNGR</name>
<sequence>MESQRAYGPPPFLFYFFAKVRAVVVSSSPPMVTPSPFPLRSRMVSGVHMGIMVRQSWWWQPCTPTGHDQARQAASVPDLHCTNLYRWRQQWHSGYDLL</sequence>
<evidence type="ECO:0000313" key="2">
    <source>
        <dbReference type="Proteomes" id="UP000197138"/>
    </source>
</evidence>
<accession>A0A218WJR5</accession>
<dbReference type="Proteomes" id="UP000197138">
    <property type="component" value="Unassembled WGS sequence"/>
</dbReference>
<organism evidence="1 2">
    <name type="scientific">Punica granatum</name>
    <name type="common">Pomegranate</name>
    <dbReference type="NCBI Taxonomy" id="22663"/>
    <lineage>
        <taxon>Eukaryota</taxon>
        <taxon>Viridiplantae</taxon>
        <taxon>Streptophyta</taxon>
        <taxon>Embryophyta</taxon>
        <taxon>Tracheophyta</taxon>
        <taxon>Spermatophyta</taxon>
        <taxon>Magnoliopsida</taxon>
        <taxon>eudicotyledons</taxon>
        <taxon>Gunneridae</taxon>
        <taxon>Pentapetalae</taxon>
        <taxon>rosids</taxon>
        <taxon>malvids</taxon>
        <taxon>Myrtales</taxon>
        <taxon>Lythraceae</taxon>
        <taxon>Punica</taxon>
    </lineage>
</organism>
<protein>
    <submittedName>
        <fullName evidence="1">Uncharacterized protein</fullName>
    </submittedName>
</protein>
<comment type="caution">
    <text evidence="1">The sequence shown here is derived from an EMBL/GenBank/DDBJ whole genome shotgun (WGS) entry which is preliminary data.</text>
</comment>
<evidence type="ECO:0000313" key="1">
    <source>
        <dbReference type="EMBL" id="OWM73074.1"/>
    </source>
</evidence>
<reference evidence="2" key="1">
    <citation type="journal article" date="2017" name="Plant J.">
        <title>The pomegranate (Punica granatum L.) genome and the genomics of punicalagin biosynthesis.</title>
        <authorList>
            <person name="Qin G."/>
            <person name="Xu C."/>
            <person name="Ming R."/>
            <person name="Tang H."/>
            <person name="Guyot R."/>
            <person name="Kramer E.M."/>
            <person name="Hu Y."/>
            <person name="Yi X."/>
            <person name="Qi Y."/>
            <person name="Xu X."/>
            <person name="Gao Z."/>
            <person name="Pan H."/>
            <person name="Jian J."/>
            <person name="Tian Y."/>
            <person name="Yue Z."/>
            <person name="Xu Y."/>
        </authorList>
    </citation>
    <scope>NUCLEOTIDE SEQUENCE [LARGE SCALE GENOMIC DNA]</scope>
    <source>
        <strain evidence="2">cv. Dabenzi</strain>
    </source>
</reference>
<dbReference type="EMBL" id="MTKT01003953">
    <property type="protein sequence ID" value="OWM73074.1"/>
    <property type="molecule type" value="Genomic_DNA"/>
</dbReference>
<dbReference type="AlphaFoldDB" id="A0A218WJR5"/>